<evidence type="ECO:0000313" key="1">
    <source>
        <dbReference type="EMBL" id="MBC9824322.1"/>
    </source>
</evidence>
<dbReference type="EMBL" id="WNJQ01000001">
    <property type="protein sequence ID" value="MBC9824322.1"/>
    <property type="molecule type" value="Genomic_DNA"/>
</dbReference>
<evidence type="ECO:0000313" key="2">
    <source>
        <dbReference type="Proteomes" id="UP000638836"/>
    </source>
</evidence>
<accession>A0ABR7T9F3</accession>
<keyword evidence="2" id="KW-1185">Reference proteome</keyword>
<dbReference type="Proteomes" id="UP000638836">
    <property type="component" value="Unassembled WGS sequence"/>
</dbReference>
<organism evidence="1 2">
    <name type="scientific">Carnobacterium inhibens</name>
    <dbReference type="NCBI Taxonomy" id="147709"/>
    <lineage>
        <taxon>Bacteria</taxon>
        <taxon>Bacillati</taxon>
        <taxon>Bacillota</taxon>
        <taxon>Bacilli</taxon>
        <taxon>Lactobacillales</taxon>
        <taxon>Carnobacteriaceae</taxon>
        <taxon>Carnobacterium</taxon>
    </lineage>
</organism>
<dbReference type="RefSeq" id="WP_023178789.1">
    <property type="nucleotide sequence ID" value="NZ_JAMAYM010000001.1"/>
</dbReference>
<sequence length="75" mass="8890">MDFTQVKGYSELDSNQISWLTNVYAQHMDTLDDPPKYTKENIKEVLWNNDLQTMDVHFDNGEVVHYSSNGEWNYE</sequence>
<name>A0ABR7T9F3_9LACT</name>
<protein>
    <submittedName>
        <fullName evidence="1">Glutathione reductase</fullName>
    </submittedName>
</protein>
<comment type="caution">
    <text evidence="1">The sequence shown here is derived from an EMBL/GenBank/DDBJ whole genome shotgun (WGS) entry which is preliminary data.</text>
</comment>
<gene>
    <name evidence="1" type="ORF">GLO26_00575</name>
</gene>
<reference evidence="1 2" key="1">
    <citation type="journal article" date="2020" name="Microorganisms">
        <title>New Insight into Antimicrobial Compounds from Food and Marine-Sourced Carnobacterium Species through Phenotype and Genome Analyses.</title>
        <authorList>
            <person name="Begrem S."/>
            <person name="Ivaniuk F."/>
            <person name="Gigout-Chevalier F."/>
            <person name="Kolypczuk L."/>
            <person name="Bonnetot S."/>
            <person name="Leroi F."/>
            <person name="Grovel O."/>
            <person name="Delbarre-Ladrat C."/>
            <person name="Passerini D."/>
        </authorList>
    </citation>
    <scope>NUCLEOTIDE SEQUENCE [LARGE SCALE GENOMIC DNA]</scope>
    <source>
        <strain evidence="1 2">MIP2551</strain>
    </source>
</reference>
<proteinExistence type="predicted"/>